<organism evidence="4 5">
    <name type="scientific">Solilutibacter tolerans</name>
    <dbReference type="NCBI Taxonomy" id="1604334"/>
    <lineage>
        <taxon>Bacteria</taxon>
        <taxon>Pseudomonadati</taxon>
        <taxon>Pseudomonadota</taxon>
        <taxon>Gammaproteobacteria</taxon>
        <taxon>Lysobacterales</taxon>
        <taxon>Lysobacteraceae</taxon>
        <taxon>Solilutibacter</taxon>
    </lineage>
</organism>
<dbReference type="InterPro" id="IPR025205">
    <property type="entry name" value="PilX/PilW_C"/>
</dbReference>
<sequence>MKHRSPYPTRNRQSGAALAVVLILLIVVTLIGLASLRGTLLQERMSASAFDRSVAFQQAESALRAGEAVVRQNWQANNPKSAAHVNCEAVGTVCDVVPPNTYSGGGAGWTSVTASTKSTVAGTPQYYIEYMGESTTGDTSYLGYGDSANAAQYGSEGGQTNGYFFRITARSADPAAVSDRALVVLQTRVSIK</sequence>
<feature type="transmembrane region" description="Helical" evidence="1">
    <location>
        <begin position="15"/>
        <end position="36"/>
    </location>
</feature>
<accession>A0A1N6NS85</accession>
<dbReference type="RefSeq" id="WP_076584751.1">
    <property type="nucleotide sequence ID" value="NZ_FTLW01000001.1"/>
</dbReference>
<dbReference type="AlphaFoldDB" id="A0A1N6NS85"/>
<dbReference type="STRING" id="1604334.SAMN05421546_0360"/>
<evidence type="ECO:0000259" key="2">
    <source>
        <dbReference type="Pfam" id="PF13681"/>
    </source>
</evidence>
<feature type="domain" description="PilX/PilW C-terminal" evidence="2">
    <location>
        <begin position="99"/>
        <end position="187"/>
    </location>
</feature>
<dbReference type="EMBL" id="FTLW01000001">
    <property type="protein sequence ID" value="SIP94910.1"/>
    <property type="molecule type" value="Genomic_DNA"/>
</dbReference>
<reference evidence="5" key="1">
    <citation type="submission" date="2017-01" db="EMBL/GenBank/DDBJ databases">
        <authorList>
            <person name="Varghese N."/>
            <person name="Submissions S."/>
        </authorList>
    </citation>
    <scope>NUCLEOTIDE SEQUENCE [LARGE SCALE GENOMIC DNA]</scope>
    <source>
        <strain evidence="5">UM1</strain>
    </source>
</reference>
<dbReference type="Pfam" id="PF13681">
    <property type="entry name" value="PilX"/>
    <property type="match status" value="1"/>
</dbReference>
<feature type="domain" description="Type 4 fimbrial biogenesis protein PilX N-terminal" evidence="3">
    <location>
        <begin position="14"/>
        <end position="64"/>
    </location>
</feature>
<dbReference type="OrthoDB" id="5801860at2"/>
<keyword evidence="1" id="KW-1133">Transmembrane helix</keyword>
<proteinExistence type="predicted"/>
<evidence type="ECO:0000259" key="3">
    <source>
        <dbReference type="Pfam" id="PF14341"/>
    </source>
</evidence>
<dbReference type="Pfam" id="PF14341">
    <property type="entry name" value="PilX_N"/>
    <property type="match status" value="1"/>
</dbReference>
<gene>
    <name evidence="4" type="ORF">SAMN05421546_0360</name>
</gene>
<dbReference type="InterPro" id="IPR025746">
    <property type="entry name" value="PilX_N_dom"/>
</dbReference>
<keyword evidence="1" id="KW-0812">Transmembrane</keyword>
<dbReference type="Proteomes" id="UP000241788">
    <property type="component" value="Unassembled WGS sequence"/>
</dbReference>
<protein>
    <submittedName>
        <fullName evidence="4">Type IV pilus assembly protein PilX</fullName>
    </submittedName>
</protein>
<name>A0A1N6NS85_9GAMM</name>
<evidence type="ECO:0000313" key="4">
    <source>
        <dbReference type="EMBL" id="SIP94910.1"/>
    </source>
</evidence>
<keyword evidence="1" id="KW-0472">Membrane</keyword>
<keyword evidence="5" id="KW-1185">Reference proteome</keyword>
<evidence type="ECO:0000313" key="5">
    <source>
        <dbReference type="Proteomes" id="UP000241788"/>
    </source>
</evidence>
<evidence type="ECO:0000256" key="1">
    <source>
        <dbReference type="SAM" id="Phobius"/>
    </source>
</evidence>